<accession>W4M1T5</accession>
<evidence type="ECO:0000313" key="1">
    <source>
        <dbReference type="EMBL" id="ETX04165.1"/>
    </source>
</evidence>
<sequence length="61" mass="7366">MKLNMIYWKGDQFWLGKLLEHPEIMTQGETLEELEENLRDAYHMMVMEDVPDDHETKEITL</sequence>
<dbReference type="AlphaFoldDB" id="W4M1T5"/>
<gene>
    <name evidence="1" type="ORF">ETSY2_30345</name>
</gene>
<keyword evidence="2" id="KW-1185">Reference proteome</keyword>
<protein>
    <recommendedName>
        <fullName evidence="3">HicB-like antitoxin of toxin-antitoxin system domain-containing protein</fullName>
    </recommendedName>
</protein>
<dbReference type="SUPFAM" id="SSF143100">
    <property type="entry name" value="TTHA1013/TTHA0281-like"/>
    <property type="match status" value="1"/>
</dbReference>
<proteinExistence type="predicted"/>
<comment type="caution">
    <text evidence="1">The sequence shown here is derived from an EMBL/GenBank/DDBJ whole genome shotgun (WGS) entry which is preliminary data.</text>
</comment>
<dbReference type="InterPro" id="IPR035069">
    <property type="entry name" value="TTHA1013/TTHA0281-like"/>
</dbReference>
<organism evidence="1 2">
    <name type="scientific">Candidatus Entotheonella gemina</name>
    <dbReference type="NCBI Taxonomy" id="1429439"/>
    <lineage>
        <taxon>Bacteria</taxon>
        <taxon>Pseudomonadati</taxon>
        <taxon>Nitrospinota/Tectimicrobiota group</taxon>
        <taxon>Candidatus Tectimicrobiota</taxon>
        <taxon>Candidatus Entotheonellia</taxon>
        <taxon>Candidatus Entotheonellales</taxon>
        <taxon>Candidatus Entotheonellaceae</taxon>
        <taxon>Candidatus Entotheonella</taxon>
    </lineage>
</organism>
<name>W4M1T5_9BACT</name>
<dbReference type="Gene3D" id="3.30.160.250">
    <property type="match status" value="1"/>
</dbReference>
<evidence type="ECO:0008006" key="3">
    <source>
        <dbReference type="Google" id="ProtNLM"/>
    </source>
</evidence>
<dbReference type="Proteomes" id="UP000019140">
    <property type="component" value="Unassembled WGS sequence"/>
</dbReference>
<dbReference type="HOGENOM" id="CLU_114047_11_0_7"/>
<dbReference type="EMBL" id="AZHX01001286">
    <property type="protein sequence ID" value="ETX04165.1"/>
    <property type="molecule type" value="Genomic_DNA"/>
</dbReference>
<reference evidence="1 2" key="1">
    <citation type="journal article" date="2014" name="Nature">
        <title>An environmental bacterial taxon with a large and distinct metabolic repertoire.</title>
        <authorList>
            <person name="Wilson M.C."/>
            <person name="Mori T."/>
            <person name="Ruckert C."/>
            <person name="Uria A.R."/>
            <person name="Helf M.J."/>
            <person name="Takada K."/>
            <person name="Gernert C."/>
            <person name="Steffens U.A."/>
            <person name="Heycke N."/>
            <person name="Schmitt S."/>
            <person name="Rinke C."/>
            <person name="Helfrich E.J."/>
            <person name="Brachmann A.O."/>
            <person name="Gurgui C."/>
            <person name="Wakimoto T."/>
            <person name="Kracht M."/>
            <person name="Crusemann M."/>
            <person name="Hentschel U."/>
            <person name="Abe I."/>
            <person name="Matsunaga S."/>
            <person name="Kalinowski J."/>
            <person name="Takeyama H."/>
            <person name="Piel J."/>
        </authorList>
    </citation>
    <scope>NUCLEOTIDE SEQUENCE [LARGE SCALE GENOMIC DNA]</scope>
    <source>
        <strain evidence="2">TSY2</strain>
    </source>
</reference>
<evidence type="ECO:0000313" key="2">
    <source>
        <dbReference type="Proteomes" id="UP000019140"/>
    </source>
</evidence>